<name>A0A6C0JCT7_9ZZZZ</name>
<evidence type="ECO:0000313" key="2">
    <source>
        <dbReference type="EMBL" id="QHU01434.1"/>
    </source>
</evidence>
<evidence type="ECO:0000256" key="1">
    <source>
        <dbReference type="SAM" id="Phobius"/>
    </source>
</evidence>
<protein>
    <submittedName>
        <fullName evidence="2">Uncharacterized protein</fullName>
    </submittedName>
</protein>
<sequence length="40" mass="4965">MYFYKETNINLSIISLITISYILYTKFNRPRRDYPKEIVF</sequence>
<reference evidence="2" key="1">
    <citation type="journal article" date="2020" name="Nature">
        <title>Giant virus diversity and host interactions through global metagenomics.</title>
        <authorList>
            <person name="Schulz F."/>
            <person name="Roux S."/>
            <person name="Paez-Espino D."/>
            <person name="Jungbluth S."/>
            <person name="Walsh D.A."/>
            <person name="Denef V.J."/>
            <person name="McMahon K.D."/>
            <person name="Konstantinidis K.T."/>
            <person name="Eloe-Fadrosh E.A."/>
            <person name="Kyrpides N.C."/>
            <person name="Woyke T."/>
        </authorList>
    </citation>
    <scope>NUCLEOTIDE SEQUENCE</scope>
    <source>
        <strain evidence="2">GVMAG-M-3300025860-25</strain>
    </source>
</reference>
<keyword evidence="1" id="KW-1133">Transmembrane helix</keyword>
<keyword evidence="1" id="KW-0812">Transmembrane</keyword>
<dbReference type="AlphaFoldDB" id="A0A6C0JCT7"/>
<dbReference type="EMBL" id="MN740341">
    <property type="protein sequence ID" value="QHU01434.1"/>
    <property type="molecule type" value="Genomic_DNA"/>
</dbReference>
<proteinExistence type="predicted"/>
<accession>A0A6C0JCT7</accession>
<keyword evidence="1" id="KW-0472">Membrane</keyword>
<feature type="transmembrane region" description="Helical" evidence="1">
    <location>
        <begin position="6"/>
        <end position="24"/>
    </location>
</feature>
<organism evidence="2">
    <name type="scientific">viral metagenome</name>
    <dbReference type="NCBI Taxonomy" id="1070528"/>
    <lineage>
        <taxon>unclassified sequences</taxon>
        <taxon>metagenomes</taxon>
        <taxon>organismal metagenomes</taxon>
    </lineage>
</organism>